<dbReference type="KEGG" id="bip:Bint_0200"/>
<sequence length="174" mass="19142">MNKKLFSTLFIIVILASFSAIGCKNPNTDPTPTGTDIGEKYAGTWYLNATMKVEFGNPAPQNADQIIAEFAPQLDGTAVKNDQIIINDDGSIKDSAGDIIQKTDIVKEGDKYIVKLKNDYPNLPQDIFPEAGMEITFNADGAGTVATYLVMNLNNNYYNFYLFKDGKLTKNPVQ</sequence>
<keyword evidence="3" id="KW-1185">Reference proteome</keyword>
<feature type="chain" id="PRO_5003398917" description="Lipoprotein" evidence="1">
    <location>
        <begin position="23"/>
        <end position="174"/>
    </location>
</feature>
<reference evidence="2 3" key="1">
    <citation type="journal article" date="2011" name="BMC Genomics">
        <title>Complete genome sequence of Brachyspira intermedia reveals unique genomic features in Brachyspira species and phage-mediated horizontal gene transfer.</title>
        <authorList>
            <person name="Hafstrom T."/>
            <person name="Jansson D.S."/>
            <person name="Segerman B."/>
        </authorList>
    </citation>
    <scope>NUCLEOTIDE SEQUENCE [LARGE SCALE GENOMIC DNA]</scope>
    <source>
        <strain evidence="3">ATCC 51140 / PWS/A</strain>
    </source>
</reference>
<gene>
    <name evidence="2" type="ordered locus">Bint_0200</name>
</gene>
<dbReference type="OrthoDB" id="9992882at2"/>
<organism evidence="2 3">
    <name type="scientific">Brachyspira intermedia (strain ATCC 51140 / PWS/A)</name>
    <name type="common">Serpulina intermedia</name>
    <dbReference type="NCBI Taxonomy" id="1045858"/>
    <lineage>
        <taxon>Bacteria</taxon>
        <taxon>Pseudomonadati</taxon>
        <taxon>Spirochaetota</taxon>
        <taxon>Spirochaetia</taxon>
        <taxon>Brachyspirales</taxon>
        <taxon>Brachyspiraceae</taxon>
        <taxon>Brachyspira</taxon>
    </lineage>
</organism>
<dbReference type="GeneID" id="44968759"/>
<feature type="signal peptide" evidence="1">
    <location>
        <begin position="1"/>
        <end position="22"/>
    </location>
</feature>
<dbReference type="Proteomes" id="UP000008522">
    <property type="component" value="Chromosome"/>
</dbReference>
<dbReference type="PATRIC" id="fig|1045858.4.peg.199"/>
<evidence type="ECO:0000256" key="1">
    <source>
        <dbReference type="SAM" id="SignalP"/>
    </source>
</evidence>
<name>G0EQC9_BRAIP</name>
<keyword evidence="1" id="KW-0732">Signal</keyword>
<dbReference type="HOGENOM" id="CLU_1560016_0_0_12"/>
<dbReference type="EMBL" id="CP002874">
    <property type="protein sequence ID" value="AEM20834.1"/>
    <property type="molecule type" value="Genomic_DNA"/>
</dbReference>
<proteinExistence type="predicted"/>
<protein>
    <recommendedName>
        <fullName evidence="4">Lipoprotein</fullName>
    </recommendedName>
</protein>
<accession>G0EQC9</accession>
<evidence type="ECO:0000313" key="2">
    <source>
        <dbReference type="EMBL" id="AEM20834.1"/>
    </source>
</evidence>
<dbReference type="PROSITE" id="PS51257">
    <property type="entry name" value="PROKAR_LIPOPROTEIN"/>
    <property type="match status" value="1"/>
</dbReference>
<evidence type="ECO:0008006" key="4">
    <source>
        <dbReference type="Google" id="ProtNLM"/>
    </source>
</evidence>
<dbReference type="AlphaFoldDB" id="G0EQC9"/>
<dbReference type="RefSeq" id="WP_014486687.1">
    <property type="nucleotide sequence ID" value="NC_017243.1"/>
</dbReference>
<evidence type="ECO:0000313" key="3">
    <source>
        <dbReference type="Proteomes" id="UP000008522"/>
    </source>
</evidence>